<evidence type="ECO:0000256" key="2">
    <source>
        <dbReference type="ARBA" id="ARBA00006003"/>
    </source>
</evidence>
<keyword evidence="11" id="KW-0325">Glycoprotein</keyword>
<evidence type="ECO:0000256" key="11">
    <source>
        <dbReference type="ARBA" id="ARBA00023180"/>
    </source>
</evidence>
<protein>
    <submittedName>
        <fullName evidence="14">ST8 alpha-N-acetyl-neuraminide alpha-2,8-sialyltransferase 3</fullName>
    </submittedName>
</protein>
<evidence type="ECO:0000256" key="6">
    <source>
        <dbReference type="ARBA" id="ARBA00022968"/>
    </source>
</evidence>
<keyword evidence="13" id="KW-0732">Signal</keyword>
<keyword evidence="15" id="KW-1185">Reference proteome</keyword>
<dbReference type="GO" id="GO:0003828">
    <property type="term" value="F:alpha-N-acetylneuraminate alpha-2,8-sialyltransferase activity"/>
    <property type="evidence" value="ECO:0007669"/>
    <property type="project" value="TreeGrafter"/>
</dbReference>
<evidence type="ECO:0000256" key="7">
    <source>
        <dbReference type="ARBA" id="ARBA00022989"/>
    </source>
</evidence>
<evidence type="ECO:0000313" key="14">
    <source>
        <dbReference type="Ensembl" id="ENSEBUP00000027659.1"/>
    </source>
</evidence>
<accession>A0A8C4RCU3</accession>
<dbReference type="GO" id="GO:0006491">
    <property type="term" value="P:N-glycan processing"/>
    <property type="evidence" value="ECO:0007669"/>
    <property type="project" value="TreeGrafter"/>
</dbReference>
<keyword evidence="5" id="KW-0812">Transmembrane</keyword>
<dbReference type="GO" id="GO:0000139">
    <property type="term" value="C:Golgi membrane"/>
    <property type="evidence" value="ECO:0007669"/>
    <property type="project" value="UniProtKB-SubCell"/>
</dbReference>
<feature type="chain" id="PRO_5034831274" evidence="13">
    <location>
        <begin position="17"/>
        <end position="355"/>
    </location>
</feature>
<dbReference type="AlphaFoldDB" id="A0A8C4RCU3"/>
<reference evidence="14" key="2">
    <citation type="submission" date="2025-09" db="UniProtKB">
        <authorList>
            <consortium name="Ensembl"/>
        </authorList>
    </citation>
    <scope>IDENTIFICATION</scope>
</reference>
<evidence type="ECO:0000256" key="5">
    <source>
        <dbReference type="ARBA" id="ARBA00022692"/>
    </source>
</evidence>
<feature type="signal peptide" evidence="13">
    <location>
        <begin position="1"/>
        <end position="16"/>
    </location>
</feature>
<dbReference type="Pfam" id="PF00777">
    <property type="entry name" value="Glyco_transf_29"/>
    <property type="match status" value="1"/>
</dbReference>
<dbReference type="InterPro" id="IPR001675">
    <property type="entry name" value="Glyco_trans_29"/>
</dbReference>
<evidence type="ECO:0000256" key="8">
    <source>
        <dbReference type="ARBA" id="ARBA00023034"/>
    </source>
</evidence>
<dbReference type="InterPro" id="IPR012163">
    <property type="entry name" value="Sialyl_trans"/>
</dbReference>
<keyword evidence="8" id="KW-0333">Golgi apparatus</keyword>
<keyword evidence="6" id="KW-0735">Signal-anchor</keyword>
<keyword evidence="10" id="KW-1015">Disulfide bond</keyword>
<dbReference type="Gene3D" id="3.90.1480.20">
    <property type="entry name" value="Glycosyl transferase family 29"/>
    <property type="match status" value="1"/>
</dbReference>
<dbReference type="GO" id="GO:0046716">
    <property type="term" value="P:muscle cell cellular homeostasis"/>
    <property type="evidence" value="ECO:0007669"/>
    <property type="project" value="Ensembl"/>
</dbReference>
<comment type="similarity">
    <text evidence="2">Belongs to the glycosyltransferase 29 family.</text>
</comment>
<dbReference type="InterPro" id="IPR050943">
    <property type="entry name" value="Glycosyltr_29_Sialyltrsf"/>
</dbReference>
<dbReference type="GO" id="GO:0009311">
    <property type="term" value="P:oligosaccharide metabolic process"/>
    <property type="evidence" value="ECO:0007669"/>
    <property type="project" value="TreeGrafter"/>
</dbReference>
<dbReference type="PIRSF" id="PIRSF005557">
    <property type="entry name" value="Sialyl_trans"/>
    <property type="match status" value="1"/>
</dbReference>
<name>A0A8C4RCU3_EPTBU</name>
<evidence type="ECO:0000313" key="15">
    <source>
        <dbReference type="Proteomes" id="UP000694388"/>
    </source>
</evidence>
<evidence type="ECO:0000256" key="10">
    <source>
        <dbReference type="ARBA" id="ARBA00023157"/>
    </source>
</evidence>
<dbReference type="PANTHER" id="PTHR11987">
    <property type="entry name" value="ALPHA-2,8-SIALYLTRANSFERASE"/>
    <property type="match status" value="1"/>
</dbReference>
<keyword evidence="3" id="KW-0328">Glycosyltransferase</keyword>
<keyword evidence="7" id="KW-1133">Transmembrane helix</keyword>
<evidence type="ECO:0000256" key="3">
    <source>
        <dbReference type="ARBA" id="ARBA00022676"/>
    </source>
</evidence>
<evidence type="ECO:0000256" key="1">
    <source>
        <dbReference type="ARBA" id="ARBA00004323"/>
    </source>
</evidence>
<evidence type="ECO:0000256" key="9">
    <source>
        <dbReference type="ARBA" id="ARBA00023136"/>
    </source>
</evidence>
<dbReference type="Ensembl" id="ENSEBUT00000028235.1">
    <property type="protein sequence ID" value="ENSEBUP00000027659.1"/>
    <property type="gene ID" value="ENSEBUG00000016936.1"/>
</dbReference>
<dbReference type="FunFam" id="3.90.1480.20:FF:000001">
    <property type="entry name" value="ST8 alpha-N-acetyl-neuraminide alpha-2,8-sialyltransferase 2"/>
    <property type="match status" value="1"/>
</dbReference>
<dbReference type="Proteomes" id="UP000694388">
    <property type="component" value="Unplaced"/>
</dbReference>
<evidence type="ECO:0000256" key="4">
    <source>
        <dbReference type="ARBA" id="ARBA00022679"/>
    </source>
</evidence>
<feature type="disulfide bond" evidence="12">
    <location>
        <begin position="137"/>
        <end position="288"/>
    </location>
</feature>
<evidence type="ECO:0000256" key="13">
    <source>
        <dbReference type="SAM" id="SignalP"/>
    </source>
</evidence>
<dbReference type="PANTHER" id="PTHR11987:SF36">
    <property type="entry name" value="SIA-ALPHA-2,3-GAL-BETA-1,4-GLCNAC-R:ALPHA 2,8-SIALYLTRANSFERASE"/>
    <property type="match status" value="1"/>
</dbReference>
<dbReference type="OMA" id="ILVGSQC"/>
<sequence>MARLAFVLGLLMVAGALLTLSLLGLASERAAMTPPVPRNSATRLTGRKNLKTYRQRLNLQELKHWSLNPAAVHHQRTELASFVDVSAELSLTRSTLLPGQLLHFDYSPKHYVFVVSAALHSLLPILPPFHGRHFNSCAVVGNGGVLTGSGCGQRIDTADFVIRCNFAPTTGYVHDVGNRTSLTTFNPSIIDGRYGGLLTANDRERFLNRLQELDGAVLWIPAFLFHTSAVITRTLVDFFLENKSRLGVQLAWPGPLVGHITRFWRTRALAPKRLSTGMLMYTIASAFCDEISLYGFWPFAWEPISGRPLPYHYYARRGARFTTAWQEAHQLPAEFRLFQQLHGQGALRLHLGSCT</sequence>
<dbReference type="GO" id="GO:0007517">
    <property type="term" value="P:muscle organ development"/>
    <property type="evidence" value="ECO:0007669"/>
    <property type="project" value="Ensembl"/>
</dbReference>
<keyword evidence="4" id="KW-0808">Transferase</keyword>
<reference evidence="14" key="1">
    <citation type="submission" date="2025-08" db="UniProtKB">
        <authorList>
            <consortium name="Ensembl"/>
        </authorList>
    </citation>
    <scope>IDENTIFICATION</scope>
</reference>
<comment type="subcellular location">
    <subcellularLocation>
        <location evidence="1">Golgi apparatus membrane</location>
        <topology evidence="1">Single-pass type II membrane protein</topology>
    </subcellularLocation>
</comment>
<keyword evidence="9" id="KW-0472">Membrane</keyword>
<organism evidence="14 15">
    <name type="scientific">Eptatretus burgeri</name>
    <name type="common">Inshore hagfish</name>
    <dbReference type="NCBI Taxonomy" id="7764"/>
    <lineage>
        <taxon>Eukaryota</taxon>
        <taxon>Metazoa</taxon>
        <taxon>Chordata</taxon>
        <taxon>Craniata</taxon>
        <taxon>Vertebrata</taxon>
        <taxon>Cyclostomata</taxon>
        <taxon>Myxini</taxon>
        <taxon>Myxiniformes</taxon>
        <taxon>Myxinidae</taxon>
        <taxon>Eptatretinae</taxon>
        <taxon>Eptatretus</taxon>
    </lineage>
</organism>
<proteinExistence type="inferred from homology"/>
<dbReference type="GeneTree" id="ENSGT01030000234535"/>
<evidence type="ECO:0000256" key="12">
    <source>
        <dbReference type="PIRSR" id="PIRSR005557-2"/>
    </source>
</evidence>
<dbReference type="InterPro" id="IPR038578">
    <property type="entry name" value="GT29-like_sf"/>
</dbReference>